<sequence length="155" mass="17129">MRKLAIRLCLIMVLVWAGAFFFVKTHHDSVAVQLGAVADQLEIPQGWTVVSQHVERERFICFNNKSCPTLSRTWQADRVLEAEDVLRLAEASGWEFELEGTCERGPESIGLSSVCSALATYEGHQIQLSVDSLEAGAPSLIRLQLKALGTEEATK</sequence>
<dbReference type="RefSeq" id="WP_346028436.1">
    <property type="nucleotide sequence ID" value="NZ_BAAAON010000003.1"/>
</dbReference>
<name>A0ABP5MPX0_9MICC</name>
<gene>
    <name evidence="1" type="ORF">GCM10009784_24190</name>
</gene>
<accession>A0ABP5MPX0</accession>
<evidence type="ECO:0000313" key="2">
    <source>
        <dbReference type="Proteomes" id="UP001500974"/>
    </source>
</evidence>
<keyword evidence="2" id="KW-1185">Reference proteome</keyword>
<reference evidence="2" key="1">
    <citation type="journal article" date="2019" name="Int. J. Syst. Evol. Microbiol.">
        <title>The Global Catalogue of Microorganisms (GCM) 10K type strain sequencing project: providing services to taxonomists for standard genome sequencing and annotation.</title>
        <authorList>
            <consortium name="The Broad Institute Genomics Platform"/>
            <consortium name="The Broad Institute Genome Sequencing Center for Infectious Disease"/>
            <person name="Wu L."/>
            <person name="Ma J."/>
        </authorList>
    </citation>
    <scope>NUCLEOTIDE SEQUENCE [LARGE SCALE GENOMIC DNA]</scope>
    <source>
        <strain evidence="2">JCM 14917</strain>
    </source>
</reference>
<comment type="caution">
    <text evidence="1">The sequence shown here is derived from an EMBL/GenBank/DDBJ whole genome shotgun (WGS) entry which is preliminary data.</text>
</comment>
<proteinExistence type="predicted"/>
<evidence type="ECO:0000313" key="1">
    <source>
        <dbReference type="EMBL" id="GAA2176693.1"/>
    </source>
</evidence>
<organism evidence="1 2">
    <name type="scientific">Arthrobacter parietis</name>
    <dbReference type="NCBI Taxonomy" id="271434"/>
    <lineage>
        <taxon>Bacteria</taxon>
        <taxon>Bacillati</taxon>
        <taxon>Actinomycetota</taxon>
        <taxon>Actinomycetes</taxon>
        <taxon>Micrococcales</taxon>
        <taxon>Micrococcaceae</taxon>
        <taxon>Arthrobacter</taxon>
    </lineage>
</organism>
<dbReference type="EMBL" id="BAAAON010000003">
    <property type="protein sequence ID" value="GAA2176693.1"/>
    <property type="molecule type" value="Genomic_DNA"/>
</dbReference>
<protein>
    <submittedName>
        <fullName evidence="1">Uncharacterized protein</fullName>
    </submittedName>
</protein>
<dbReference type="Proteomes" id="UP001500974">
    <property type="component" value="Unassembled WGS sequence"/>
</dbReference>